<dbReference type="AlphaFoldDB" id="A0AAE0PEQ7"/>
<accession>A0AAE0PEQ7</accession>
<feature type="region of interest" description="Disordered" evidence="1">
    <location>
        <begin position="72"/>
        <end position="168"/>
    </location>
</feature>
<name>A0AAE0PEQ7_SORBR</name>
<evidence type="ECO:0000256" key="1">
    <source>
        <dbReference type="SAM" id="MobiDB-lite"/>
    </source>
</evidence>
<dbReference type="PANTHER" id="PTHR46007">
    <property type="entry name" value="MEDIATOR OF RNA POLYMERASE II TRANSCRIPTION SUBUNIT 12"/>
    <property type="match status" value="1"/>
</dbReference>
<evidence type="ECO:0000313" key="2">
    <source>
        <dbReference type="EMBL" id="KAK3398570.1"/>
    </source>
</evidence>
<dbReference type="PANTHER" id="PTHR46007:SF8">
    <property type="entry name" value="C2H2-TYPE DOMAIN-CONTAINING PROTEIN"/>
    <property type="match status" value="1"/>
</dbReference>
<feature type="compositionally biased region" description="Acidic residues" evidence="1">
    <location>
        <begin position="520"/>
        <end position="530"/>
    </location>
</feature>
<dbReference type="Proteomes" id="UP001281003">
    <property type="component" value="Unassembled WGS sequence"/>
</dbReference>
<reference evidence="2" key="1">
    <citation type="journal article" date="2023" name="Mol. Phylogenet. Evol.">
        <title>Genome-scale phylogeny and comparative genomics of the fungal order Sordariales.</title>
        <authorList>
            <person name="Hensen N."/>
            <person name="Bonometti L."/>
            <person name="Westerberg I."/>
            <person name="Brannstrom I.O."/>
            <person name="Guillou S."/>
            <person name="Cros-Aarteil S."/>
            <person name="Calhoun S."/>
            <person name="Haridas S."/>
            <person name="Kuo A."/>
            <person name="Mondo S."/>
            <person name="Pangilinan J."/>
            <person name="Riley R."/>
            <person name="LaButti K."/>
            <person name="Andreopoulos B."/>
            <person name="Lipzen A."/>
            <person name="Chen C."/>
            <person name="Yan M."/>
            <person name="Daum C."/>
            <person name="Ng V."/>
            <person name="Clum A."/>
            <person name="Steindorff A."/>
            <person name="Ohm R.A."/>
            <person name="Martin F."/>
            <person name="Silar P."/>
            <person name="Natvig D.O."/>
            <person name="Lalanne C."/>
            <person name="Gautier V."/>
            <person name="Ament-Velasquez S.L."/>
            <person name="Kruys A."/>
            <person name="Hutchinson M.I."/>
            <person name="Powell A.J."/>
            <person name="Barry K."/>
            <person name="Miller A.N."/>
            <person name="Grigoriev I.V."/>
            <person name="Debuchy R."/>
            <person name="Gladieux P."/>
            <person name="Hiltunen Thoren M."/>
            <person name="Johannesson H."/>
        </authorList>
    </citation>
    <scope>NUCLEOTIDE SEQUENCE</scope>
    <source>
        <strain evidence="2">FGSC 1904</strain>
    </source>
</reference>
<comment type="caution">
    <text evidence="2">The sequence shown here is derived from an EMBL/GenBank/DDBJ whole genome shotgun (WGS) entry which is preliminary data.</text>
</comment>
<dbReference type="GO" id="GO:0003713">
    <property type="term" value="F:transcription coactivator activity"/>
    <property type="evidence" value="ECO:0007669"/>
    <property type="project" value="TreeGrafter"/>
</dbReference>
<feature type="compositionally biased region" description="Low complexity" evidence="1">
    <location>
        <begin position="211"/>
        <end position="223"/>
    </location>
</feature>
<dbReference type="GO" id="GO:0016592">
    <property type="term" value="C:mediator complex"/>
    <property type="evidence" value="ECO:0007669"/>
    <property type="project" value="TreeGrafter"/>
</dbReference>
<protein>
    <submittedName>
        <fullName evidence="2">Uncharacterized protein</fullName>
    </submittedName>
</protein>
<organism evidence="2 3">
    <name type="scientific">Sordaria brevicollis</name>
    <dbReference type="NCBI Taxonomy" id="83679"/>
    <lineage>
        <taxon>Eukaryota</taxon>
        <taxon>Fungi</taxon>
        <taxon>Dikarya</taxon>
        <taxon>Ascomycota</taxon>
        <taxon>Pezizomycotina</taxon>
        <taxon>Sordariomycetes</taxon>
        <taxon>Sordariomycetidae</taxon>
        <taxon>Sordariales</taxon>
        <taxon>Sordariaceae</taxon>
        <taxon>Sordaria</taxon>
    </lineage>
</organism>
<feature type="compositionally biased region" description="Acidic residues" evidence="1">
    <location>
        <begin position="538"/>
        <end position="550"/>
    </location>
</feature>
<sequence length="635" mass="69663">MPSSVTSSNYGELATLVNGINGRSPSPTMSTTTTLSPPSPVMRGGGGGKHSNIISADAMADVKSKIEKLASELRQQQKQRCRQSSNSNNITRPILPHLNTDSITTTSFSKKRPALSPFSRAKSHQLQQQQHQQQQQQQQQHGMHYIHPSTPHPGGPAIPGLEPTSRSLSDLHNERSYLLHNLQTQGERATRLYQRYAHLEAKKEALKQLTTTTGTVSTPESATGSGVPSTAAKKKKIKKDMSLLRSRIAESTQQEQLIMLRLGEIHVELVNRGRWVMTHQCQQQQLVYSPMSAVVDGSQGYFGQQQQWHQQYHGQQVPATPMSTDSYSTSPVGGDNGEYHYTPTSVLSPLSPSFVPGGMVSFFDEDIWTRPSQSQEGQEQAEQQPAPEHHFVTAAEEEQHQQPIEPEENEHTPKPTDLPQETVPLSAFTPSTPKTNASAVSTSLPSEHLSTPITPGRIPWDEYPSDSEDDGSFDSFDGSSFTPIGVFATRQDPFDLKSGLSSGSAGSGSGSGSGVMVSEPEPEPEADDHQEEQLYGEGEYEEGEEEDAEKSDDSASEPGDLLSEHQRRKEEEEEEDDEESPVSWKGSNRRLSMPTSLKNIWPAALKAVGVQMGFAEGEEEVDGEVEEMRLDSTVI</sequence>
<reference evidence="2" key="2">
    <citation type="submission" date="2023-07" db="EMBL/GenBank/DDBJ databases">
        <authorList>
            <consortium name="Lawrence Berkeley National Laboratory"/>
            <person name="Haridas S."/>
            <person name="Hensen N."/>
            <person name="Bonometti L."/>
            <person name="Westerberg I."/>
            <person name="Brannstrom I.O."/>
            <person name="Guillou S."/>
            <person name="Cros-Aarteil S."/>
            <person name="Calhoun S."/>
            <person name="Kuo A."/>
            <person name="Mondo S."/>
            <person name="Pangilinan J."/>
            <person name="Riley R."/>
            <person name="LaButti K."/>
            <person name="Andreopoulos B."/>
            <person name="Lipzen A."/>
            <person name="Chen C."/>
            <person name="Yanf M."/>
            <person name="Daum C."/>
            <person name="Ng V."/>
            <person name="Clum A."/>
            <person name="Steindorff A."/>
            <person name="Ohm R."/>
            <person name="Martin F."/>
            <person name="Silar P."/>
            <person name="Natvig D."/>
            <person name="Lalanne C."/>
            <person name="Gautier V."/>
            <person name="Ament-velasquez S.L."/>
            <person name="Kruys A."/>
            <person name="Hutchinson M.I."/>
            <person name="Powell A.J."/>
            <person name="Barry K."/>
            <person name="Miller A.N."/>
            <person name="Grigoriev I.V."/>
            <person name="Debuchy R."/>
            <person name="Gladieux P."/>
            <person name="Thoren M.H."/>
            <person name="Johannesson H."/>
        </authorList>
    </citation>
    <scope>NUCLEOTIDE SEQUENCE</scope>
    <source>
        <strain evidence="2">FGSC 1904</strain>
    </source>
</reference>
<feature type="compositionally biased region" description="Low complexity" evidence="1">
    <location>
        <begin position="74"/>
        <end position="89"/>
    </location>
</feature>
<dbReference type="InterPro" id="IPR051647">
    <property type="entry name" value="Mediator_comp_sub12"/>
</dbReference>
<feature type="region of interest" description="Disordered" evidence="1">
    <location>
        <begin position="211"/>
        <end position="234"/>
    </location>
</feature>
<dbReference type="GO" id="GO:0045944">
    <property type="term" value="P:positive regulation of transcription by RNA polymerase II"/>
    <property type="evidence" value="ECO:0007669"/>
    <property type="project" value="TreeGrafter"/>
</dbReference>
<feature type="compositionally biased region" description="Low complexity" evidence="1">
    <location>
        <begin position="24"/>
        <end position="36"/>
    </location>
</feature>
<feature type="compositionally biased region" description="Low complexity" evidence="1">
    <location>
        <begin position="124"/>
        <end position="141"/>
    </location>
</feature>
<feature type="region of interest" description="Disordered" evidence="1">
    <location>
        <begin position="317"/>
        <end position="338"/>
    </location>
</feature>
<feature type="compositionally biased region" description="Polar residues" evidence="1">
    <location>
        <begin position="317"/>
        <end position="331"/>
    </location>
</feature>
<feature type="region of interest" description="Disordered" evidence="1">
    <location>
        <begin position="17"/>
        <end position="51"/>
    </location>
</feature>
<feature type="compositionally biased region" description="Acidic residues" evidence="1">
    <location>
        <begin position="571"/>
        <end position="580"/>
    </location>
</feature>
<feature type="compositionally biased region" description="Polar residues" evidence="1">
    <location>
        <begin position="99"/>
        <end position="108"/>
    </location>
</feature>
<proteinExistence type="predicted"/>
<keyword evidence="3" id="KW-1185">Reference proteome</keyword>
<gene>
    <name evidence="2" type="ORF">B0T20DRAFT_353881</name>
</gene>
<dbReference type="EMBL" id="JAUTDP010000006">
    <property type="protein sequence ID" value="KAK3398570.1"/>
    <property type="molecule type" value="Genomic_DNA"/>
</dbReference>
<feature type="compositionally biased region" description="Acidic residues" evidence="1">
    <location>
        <begin position="463"/>
        <end position="472"/>
    </location>
</feature>
<evidence type="ECO:0000313" key="3">
    <source>
        <dbReference type="Proteomes" id="UP001281003"/>
    </source>
</evidence>
<feature type="compositionally biased region" description="Polar residues" evidence="1">
    <location>
        <begin position="428"/>
        <end position="453"/>
    </location>
</feature>
<feature type="region of interest" description="Disordered" evidence="1">
    <location>
        <begin position="395"/>
        <end position="593"/>
    </location>
</feature>